<dbReference type="Gene3D" id="1.20.120.450">
    <property type="entry name" value="dinb family like domain"/>
    <property type="match status" value="1"/>
</dbReference>
<accession>A0A3P3UBZ7</accession>
<dbReference type="EMBL" id="RRCN01000001">
    <property type="protein sequence ID" value="RRJ65973.1"/>
    <property type="molecule type" value="Genomic_DNA"/>
</dbReference>
<evidence type="ECO:0000313" key="3">
    <source>
        <dbReference type="Proteomes" id="UP000267017"/>
    </source>
</evidence>
<dbReference type="Proteomes" id="UP000267017">
    <property type="component" value="Unassembled WGS sequence"/>
</dbReference>
<dbReference type="InterPro" id="IPR024775">
    <property type="entry name" value="DinB-like"/>
</dbReference>
<reference evidence="2 3" key="1">
    <citation type="submission" date="2018-11" db="EMBL/GenBank/DDBJ databases">
        <title>Genome sequencing of Paenibacillus sp. KCOM 3021 (= ChDC PVNT-B20).</title>
        <authorList>
            <person name="Kook J.-K."/>
            <person name="Park S.-N."/>
            <person name="Lim Y.K."/>
        </authorList>
    </citation>
    <scope>NUCLEOTIDE SEQUENCE [LARGE SCALE GENOMIC DNA]</scope>
    <source>
        <strain evidence="2 3">KCOM 3021</strain>
    </source>
</reference>
<feature type="domain" description="DinB-like" evidence="1">
    <location>
        <begin position="39"/>
        <end position="169"/>
    </location>
</feature>
<gene>
    <name evidence="2" type="ORF">EHV15_25925</name>
</gene>
<dbReference type="AlphaFoldDB" id="A0A3P3UBZ7"/>
<sequence>MRTYIPVFYDMIFLNHGVGGNIMKQLLTSELDEFLTFVRSLDSLNDEVWFSPIGEGKWSIHDIIVHIMKWDEYFNRVTFQALAESEFPELTEHPDYLGYNEQSVLYGKGMTKKAAMEETIRNRELMIDHLSRLEDRKFTMVYPGKRGFTLESYIREFFISHDQHHMKQIKDSLD</sequence>
<keyword evidence="3" id="KW-1185">Reference proteome</keyword>
<protein>
    <submittedName>
        <fullName evidence="2">DinB family protein</fullName>
    </submittedName>
</protein>
<proteinExistence type="predicted"/>
<dbReference type="Pfam" id="PF12867">
    <property type="entry name" value="DinB_2"/>
    <property type="match status" value="1"/>
</dbReference>
<dbReference type="InterPro" id="IPR034660">
    <property type="entry name" value="DinB/YfiT-like"/>
</dbReference>
<dbReference type="SUPFAM" id="SSF109854">
    <property type="entry name" value="DinB/YfiT-like putative metalloenzymes"/>
    <property type="match status" value="1"/>
</dbReference>
<organism evidence="2 3">
    <name type="scientific">Paenibacillus oralis</name>
    <dbReference type="NCBI Taxonomy" id="2490856"/>
    <lineage>
        <taxon>Bacteria</taxon>
        <taxon>Bacillati</taxon>
        <taxon>Bacillota</taxon>
        <taxon>Bacilli</taxon>
        <taxon>Bacillales</taxon>
        <taxon>Paenibacillaceae</taxon>
        <taxon>Paenibacillus</taxon>
    </lineage>
</organism>
<evidence type="ECO:0000259" key="1">
    <source>
        <dbReference type="Pfam" id="PF12867"/>
    </source>
</evidence>
<evidence type="ECO:0000313" key="2">
    <source>
        <dbReference type="EMBL" id="RRJ65973.1"/>
    </source>
</evidence>
<name>A0A3P3UBZ7_9BACL</name>
<dbReference type="OrthoDB" id="2964295at2"/>
<comment type="caution">
    <text evidence="2">The sequence shown here is derived from an EMBL/GenBank/DDBJ whole genome shotgun (WGS) entry which is preliminary data.</text>
</comment>